<evidence type="ECO:0000313" key="1">
    <source>
        <dbReference type="EMBL" id="AGH96936.1"/>
    </source>
</evidence>
<organism evidence="1 2">
    <name type="scientific">Micavibrio aeruginosavorus EPB</name>
    <dbReference type="NCBI Taxonomy" id="349215"/>
    <lineage>
        <taxon>Bacteria</taxon>
        <taxon>Pseudomonadati</taxon>
        <taxon>Bdellovibrionota</taxon>
        <taxon>Bdellovibrionia</taxon>
        <taxon>Bdellovibrionales</taxon>
        <taxon>Pseudobdellovibrionaceae</taxon>
        <taxon>Micavibrio</taxon>
    </lineage>
</organism>
<protein>
    <submittedName>
        <fullName evidence="1">Uncharacterized protein</fullName>
    </submittedName>
</protein>
<accession>M4VFV9</accession>
<dbReference type="AlphaFoldDB" id="M4VFV9"/>
<dbReference type="Proteomes" id="UP000011932">
    <property type="component" value="Chromosome"/>
</dbReference>
<dbReference type="HOGENOM" id="CLU_3137639_0_0_5"/>
<name>M4VFV9_9BACT</name>
<dbReference type="KEGG" id="man:A11S_99"/>
<evidence type="ECO:0000313" key="2">
    <source>
        <dbReference type="Proteomes" id="UP000011932"/>
    </source>
</evidence>
<sequence length="49" mass="5693">MVGASPYPYSFVDKNWLEVSEKNLYCIRACHNYKGFAHYGLKIHDLADQ</sequence>
<dbReference type="EMBL" id="CP003538">
    <property type="protein sequence ID" value="AGH96936.1"/>
    <property type="molecule type" value="Genomic_DNA"/>
</dbReference>
<reference evidence="1 2" key="1">
    <citation type="journal article" date="2013" name="ISME J.">
        <title>By their genes ye shall know them: genomic signatures of predatory bacteria.</title>
        <authorList>
            <person name="Pasternak Z."/>
            <person name="Pietrokovski S."/>
            <person name="Rotem O."/>
            <person name="Gophna U."/>
            <person name="Lurie-Weinberger M.N."/>
            <person name="Jurkevitch E."/>
        </authorList>
    </citation>
    <scope>NUCLEOTIDE SEQUENCE [LARGE SCALE GENOMIC DNA]</scope>
    <source>
        <strain evidence="1">EPB</strain>
    </source>
</reference>
<gene>
    <name evidence="1" type="ORF">A11S_99</name>
</gene>
<proteinExistence type="predicted"/>